<accession>A0AAE0BIX4</accession>
<dbReference type="AlphaFoldDB" id="A0AAE0BIX4"/>
<gene>
    <name evidence="1" type="ORF">CYMTET_53062</name>
</gene>
<keyword evidence="2" id="KW-1185">Reference proteome</keyword>
<comment type="caution">
    <text evidence="1">The sequence shown here is derived from an EMBL/GenBank/DDBJ whole genome shotgun (WGS) entry which is preliminary data.</text>
</comment>
<name>A0AAE0BIX4_9CHLO</name>
<evidence type="ECO:0000313" key="2">
    <source>
        <dbReference type="Proteomes" id="UP001190700"/>
    </source>
</evidence>
<reference evidence="1 2" key="1">
    <citation type="journal article" date="2015" name="Genome Biol. Evol.">
        <title>Comparative Genomics of a Bacterivorous Green Alga Reveals Evolutionary Causalities and Consequences of Phago-Mixotrophic Mode of Nutrition.</title>
        <authorList>
            <person name="Burns J.A."/>
            <person name="Paasch A."/>
            <person name="Narechania A."/>
            <person name="Kim E."/>
        </authorList>
    </citation>
    <scope>NUCLEOTIDE SEQUENCE [LARGE SCALE GENOMIC DNA]</scope>
    <source>
        <strain evidence="1 2">PLY_AMNH</strain>
    </source>
</reference>
<proteinExistence type="predicted"/>
<dbReference type="EMBL" id="LGRX02034830">
    <property type="protein sequence ID" value="KAK3236820.1"/>
    <property type="molecule type" value="Genomic_DNA"/>
</dbReference>
<organism evidence="1 2">
    <name type="scientific">Cymbomonas tetramitiformis</name>
    <dbReference type="NCBI Taxonomy" id="36881"/>
    <lineage>
        <taxon>Eukaryota</taxon>
        <taxon>Viridiplantae</taxon>
        <taxon>Chlorophyta</taxon>
        <taxon>Pyramimonadophyceae</taxon>
        <taxon>Pyramimonadales</taxon>
        <taxon>Pyramimonadaceae</taxon>
        <taxon>Cymbomonas</taxon>
    </lineage>
</organism>
<protein>
    <submittedName>
        <fullName evidence="1">Uncharacterized protein</fullName>
    </submittedName>
</protein>
<sequence length="71" mass="7597">MCFKTRAGNFSPRNGGDSKMAATWRTYHAGGCSSRLIAWISAPTKDPVAAASQLHRWRAGQGAILPLKGIP</sequence>
<dbReference type="Proteomes" id="UP001190700">
    <property type="component" value="Unassembled WGS sequence"/>
</dbReference>
<evidence type="ECO:0000313" key="1">
    <source>
        <dbReference type="EMBL" id="KAK3236820.1"/>
    </source>
</evidence>